<comment type="function">
    <text evidence="3">Transferase that catalyzes the transfer of sulfur from thiosulfate to thiophilic acceptors such as cyanide or dithiols. May function in a CysM-independent thiosulfate assimilation pathway by catalyzing the conversion of thiosulfate to sulfite, which can then be used for L-cysteine biosynthesis.</text>
</comment>
<dbReference type="SMART" id="SM00450">
    <property type="entry name" value="RHOD"/>
    <property type="match status" value="1"/>
</dbReference>
<evidence type="ECO:0000256" key="3">
    <source>
        <dbReference type="HAMAP-Rule" id="MF_01009"/>
    </source>
</evidence>
<dbReference type="PROSITE" id="PS50206">
    <property type="entry name" value="RHODANESE_3"/>
    <property type="match status" value="1"/>
</dbReference>
<keyword evidence="1 3" id="KW-0963">Cytoplasm</keyword>
<dbReference type="SUPFAM" id="SSF52821">
    <property type="entry name" value="Rhodanese/Cell cycle control phosphatase"/>
    <property type="match status" value="1"/>
</dbReference>
<dbReference type="InterPro" id="IPR050229">
    <property type="entry name" value="GlpE_sulfurtransferase"/>
</dbReference>
<evidence type="ECO:0000256" key="2">
    <source>
        <dbReference type="ARBA" id="ARBA00022679"/>
    </source>
</evidence>
<dbReference type="Proteomes" id="UP000218767">
    <property type="component" value="Unassembled WGS sequence"/>
</dbReference>
<organism evidence="5 6">
    <name type="scientific">SAR86 cluster bacterium</name>
    <dbReference type="NCBI Taxonomy" id="2030880"/>
    <lineage>
        <taxon>Bacteria</taxon>
        <taxon>Pseudomonadati</taxon>
        <taxon>Pseudomonadota</taxon>
        <taxon>Gammaproteobacteria</taxon>
        <taxon>SAR86 cluster</taxon>
    </lineage>
</organism>
<accession>A0A2A4X1E7</accession>
<protein>
    <recommendedName>
        <fullName evidence="3">Thiosulfate sulfurtransferase GlpE</fullName>
        <ecNumber evidence="3">2.8.1.1</ecNumber>
    </recommendedName>
</protein>
<dbReference type="InterPro" id="IPR036873">
    <property type="entry name" value="Rhodanese-like_dom_sf"/>
</dbReference>
<evidence type="ECO:0000313" key="5">
    <source>
        <dbReference type="EMBL" id="PCI76360.1"/>
    </source>
</evidence>
<feature type="active site" description="Cysteine persulfide intermediate" evidence="3">
    <location>
        <position position="67"/>
    </location>
</feature>
<dbReference type="NCBIfam" id="NF001195">
    <property type="entry name" value="PRK00162.1"/>
    <property type="match status" value="1"/>
</dbReference>
<comment type="similarity">
    <text evidence="3">Belongs to the GlpE family.</text>
</comment>
<sequence>MEFKRIDVQEARALLDAAPENGLQIIDIRDEQSYANGHISSALHLDNSSVQPFVENADTSKPLLVYCYHGNMSQSAAAYFGEQGFEETYSMDGGFSDWEVNFTDKIEA</sequence>
<evidence type="ECO:0000313" key="6">
    <source>
        <dbReference type="Proteomes" id="UP000218767"/>
    </source>
</evidence>
<comment type="catalytic activity">
    <reaction evidence="3">
        <text>thiosulfate + hydrogen cyanide = thiocyanate + sulfite + 2 H(+)</text>
        <dbReference type="Rhea" id="RHEA:16881"/>
        <dbReference type="ChEBI" id="CHEBI:15378"/>
        <dbReference type="ChEBI" id="CHEBI:17359"/>
        <dbReference type="ChEBI" id="CHEBI:18022"/>
        <dbReference type="ChEBI" id="CHEBI:18407"/>
        <dbReference type="ChEBI" id="CHEBI:33542"/>
        <dbReference type="EC" id="2.8.1.1"/>
    </reaction>
</comment>
<gene>
    <name evidence="3" type="primary">glpE</name>
    <name evidence="5" type="ORF">COB20_10860</name>
</gene>
<evidence type="ECO:0000256" key="1">
    <source>
        <dbReference type="ARBA" id="ARBA00022490"/>
    </source>
</evidence>
<dbReference type="AlphaFoldDB" id="A0A2A4X1E7"/>
<keyword evidence="2 3" id="KW-0808">Transferase</keyword>
<dbReference type="PANTHER" id="PTHR43031">
    <property type="entry name" value="FAD-DEPENDENT OXIDOREDUCTASE"/>
    <property type="match status" value="1"/>
</dbReference>
<dbReference type="Pfam" id="PF00581">
    <property type="entry name" value="Rhodanese"/>
    <property type="match status" value="1"/>
</dbReference>
<dbReference type="InterPro" id="IPR023695">
    <property type="entry name" value="Thiosulf_sulfurTrfase"/>
</dbReference>
<name>A0A2A4X1E7_9GAMM</name>
<feature type="domain" description="Rhodanese" evidence="4">
    <location>
        <begin position="19"/>
        <end position="107"/>
    </location>
</feature>
<dbReference type="EC" id="2.8.1.1" evidence="3"/>
<proteinExistence type="inferred from homology"/>
<comment type="caution">
    <text evidence="5">The sequence shown here is derived from an EMBL/GenBank/DDBJ whole genome shotgun (WGS) entry which is preliminary data.</text>
</comment>
<comment type="catalytic activity">
    <reaction evidence="3">
        <text>thiosulfate + [thioredoxin]-dithiol = [thioredoxin]-disulfide + hydrogen sulfide + sulfite + 2 H(+)</text>
        <dbReference type="Rhea" id="RHEA:83859"/>
        <dbReference type="Rhea" id="RHEA-COMP:10698"/>
        <dbReference type="Rhea" id="RHEA-COMP:10700"/>
        <dbReference type="ChEBI" id="CHEBI:15378"/>
        <dbReference type="ChEBI" id="CHEBI:17359"/>
        <dbReference type="ChEBI" id="CHEBI:29919"/>
        <dbReference type="ChEBI" id="CHEBI:29950"/>
        <dbReference type="ChEBI" id="CHEBI:33542"/>
        <dbReference type="ChEBI" id="CHEBI:50058"/>
    </reaction>
</comment>
<dbReference type="CDD" id="cd01444">
    <property type="entry name" value="GlpE_ST"/>
    <property type="match status" value="1"/>
</dbReference>
<dbReference type="GO" id="GO:0004792">
    <property type="term" value="F:thiosulfate-cyanide sulfurtransferase activity"/>
    <property type="evidence" value="ECO:0007669"/>
    <property type="project" value="UniProtKB-UniRule"/>
</dbReference>
<comment type="subcellular location">
    <subcellularLocation>
        <location evidence="3">Cytoplasm</location>
    </subcellularLocation>
</comment>
<dbReference type="EMBL" id="NVUL01000058">
    <property type="protein sequence ID" value="PCI76360.1"/>
    <property type="molecule type" value="Genomic_DNA"/>
</dbReference>
<dbReference type="GO" id="GO:0103041">
    <property type="term" value="F:thiosulfate-thioredoxin sulfurtransferase activity"/>
    <property type="evidence" value="ECO:0007669"/>
    <property type="project" value="RHEA"/>
</dbReference>
<dbReference type="GO" id="GO:0005737">
    <property type="term" value="C:cytoplasm"/>
    <property type="evidence" value="ECO:0007669"/>
    <property type="project" value="UniProtKB-SubCell"/>
</dbReference>
<dbReference type="InterPro" id="IPR001763">
    <property type="entry name" value="Rhodanese-like_dom"/>
</dbReference>
<evidence type="ECO:0000259" key="4">
    <source>
        <dbReference type="PROSITE" id="PS50206"/>
    </source>
</evidence>
<reference evidence="6" key="1">
    <citation type="submission" date="2017-08" db="EMBL/GenBank/DDBJ databases">
        <title>A dynamic microbial community with high functional redundancy inhabits the cold, oxic subseafloor aquifer.</title>
        <authorList>
            <person name="Tully B.J."/>
            <person name="Wheat C.G."/>
            <person name="Glazer B.T."/>
            <person name="Huber J.A."/>
        </authorList>
    </citation>
    <scope>NUCLEOTIDE SEQUENCE [LARGE SCALE GENOMIC DNA]</scope>
</reference>
<dbReference type="Gene3D" id="3.40.250.10">
    <property type="entry name" value="Rhodanese-like domain"/>
    <property type="match status" value="1"/>
</dbReference>
<dbReference type="PANTHER" id="PTHR43031:SF6">
    <property type="entry name" value="THIOSULFATE SULFURTRANSFERASE GLPE"/>
    <property type="match status" value="1"/>
</dbReference>
<dbReference type="HAMAP" id="MF_01009">
    <property type="entry name" value="Thiosulf_sulfurtr"/>
    <property type="match status" value="1"/>
</dbReference>